<comment type="caution">
    <text evidence="1">The sequence shown here is derived from an EMBL/GenBank/DDBJ whole genome shotgun (WGS) entry which is preliminary data.</text>
</comment>
<proteinExistence type="predicted"/>
<accession>X0UXG9</accession>
<dbReference type="EMBL" id="BARS01015679">
    <property type="protein sequence ID" value="GAF93155.1"/>
    <property type="molecule type" value="Genomic_DNA"/>
</dbReference>
<feature type="non-terminal residue" evidence="1">
    <location>
        <position position="47"/>
    </location>
</feature>
<gene>
    <name evidence="1" type="ORF">S01H1_25905</name>
</gene>
<evidence type="ECO:0000313" key="1">
    <source>
        <dbReference type="EMBL" id="GAF93155.1"/>
    </source>
</evidence>
<reference evidence="1" key="1">
    <citation type="journal article" date="2014" name="Front. Microbiol.">
        <title>High frequency of phylogenetically diverse reductive dehalogenase-homologous genes in deep subseafloor sedimentary metagenomes.</title>
        <authorList>
            <person name="Kawai M."/>
            <person name="Futagami T."/>
            <person name="Toyoda A."/>
            <person name="Takaki Y."/>
            <person name="Nishi S."/>
            <person name="Hori S."/>
            <person name="Arai W."/>
            <person name="Tsubouchi T."/>
            <person name="Morono Y."/>
            <person name="Uchiyama I."/>
            <person name="Ito T."/>
            <person name="Fujiyama A."/>
            <person name="Inagaki F."/>
            <person name="Takami H."/>
        </authorList>
    </citation>
    <scope>NUCLEOTIDE SEQUENCE</scope>
    <source>
        <strain evidence="1">Expedition CK06-06</strain>
    </source>
</reference>
<name>X0UXG9_9ZZZZ</name>
<dbReference type="AlphaFoldDB" id="X0UXG9"/>
<organism evidence="1">
    <name type="scientific">marine sediment metagenome</name>
    <dbReference type="NCBI Taxonomy" id="412755"/>
    <lineage>
        <taxon>unclassified sequences</taxon>
        <taxon>metagenomes</taxon>
        <taxon>ecological metagenomes</taxon>
    </lineage>
</organism>
<sequence>MRKKIEITAARDRDIKEILDHFKLTVSLERGNIFCKSCTQPITMENI</sequence>
<protein>
    <submittedName>
        <fullName evidence="1">Uncharacterized protein</fullName>
    </submittedName>
</protein>